<evidence type="ECO:0000256" key="1">
    <source>
        <dbReference type="SAM" id="Phobius"/>
    </source>
</evidence>
<keyword evidence="1" id="KW-0472">Membrane</keyword>
<sequence length="142" mass="16705">MNRAVLFWTSIVSSSFFVLSLKFYDVFHFIDWKPLGWSKRYHVFEESPGLLRWIVLFLIIFIFSLLLYYLAKWAKKAKPAIMSLIVGLIIALLIEWMIQRPNELGEYFKDFSIPFGVLVLITTRFIVETAIFNSVKPFSDPK</sequence>
<gene>
    <name evidence="2" type="ORF">ACFOZY_11995</name>
</gene>
<organism evidence="2 3">
    <name type="scientific">Chungangia koreensis</name>
    <dbReference type="NCBI Taxonomy" id="752657"/>
    <lineage>
        <taxon>Bacteria</taxon>
        <taxon>Bacillati</taxon>
        <taxon>Bacillota</taxon>
        <taxon>Bacilli</taxon>
        <taxon>Lactobacillales</taxon>
        <taxon>Chungangia</taxon>
    </lineage>
</organism>
<dbReference type="Proteomes" id="UP001595817">
    <property type="component" value="Unassembled WGS sequence"/>
</dbReference>
<evidence type="ECO:0000313" key="3">
    <source>
        <dbReference type="Proteomes" id="UP001595817"/>
    </source>
</evidence>
<protein>
    <submittedName>
        <fullName evidence="2">Uncharacterized protein</fullName>
    </submittedName>
</protein>
<feature type="transmembrane region" description="Helical" evidence="1">
    <location>
        <begin position="111"/>
        <end position="132"/>
    </location>
</feature>
<keyword evidence="1" id="KW-0812">Transmembrane</keyword>
<comment type="caution">
    <text evidence="2">The sequence shown here is derived from an EMBL/GenBank/DDBJ whole genome shotgun (WGS) entry which is preliminary data.</text>
</comment>
<keyword evidence="1" id="KW-1133">Transmembrane helix</keyword>
<feature type="transmembrane region" description="Helical" evidence="1">
    <location>
        <begin position="50"/>
        <end position="71"/>
    </location>
</feature>
<keyword evidence="3" id="KW-1185">Reference proteome</keyword>
<accession>A0ABV8X6G9</accession>
<feature type="transmembrane region" description="Helical" evidence="1">
    <location>
        <begin position="80"/>
        <end position="99"/>
    </location>
</feature>
<name>A0ABV8X6G9_9LACT</name>
<dbReference type="RefSeq" id="WP_378155740.1">
    <property type="nucleotide sequence ID" value="NZ_JBHSEC010000019.1"/>
</dbReference>
<feature type="transmembrane region" description="Helical" evidence="1">
    <location>
        <begin position="7"/>
        <end position="30"/>
    </location>
</feature>
<reference evidence="3" key="1">
    <citation type="journal article" date="2019" name="Int. J. Syst. Evol. Microbiol.">
        <title>The Global Catalogue of Microorganisms (GCM) 10K type strain sequencing project: providing services to taxonomists for standard genome sequencing and annotation.</title>
        <authorList>
            <consortium name="The Broad Institute Genomics Platform"/>
            <consortium name="The Broad Institute Genome Sequencing Center for Infectious Disease"/>
            <person name="Wu L."/>
            <person name="Ma J."/>
        </authorList>
    </citation>
    <scope>NUCLEOTIDE SEQUENCE [LARGE SCALE GENOMIC DNA]</scope>
    <source>
        <strain evidence="3">CCUG 59778</strain>
    </source>
</reference>
<evidence type="ECO:0000313" key="2">
    <source>
        <dbReference type="EMBL" id="MFC4411141.1"/>
    </source>
</evidence>
<proteinExistence type="predicted"/>
<dbReference type="EMBL" id="JBHSEC010000019">
    <property type="protein sequence ID" value="MFC4411141.1"/>
    <property type="molecule type" value="Genomic_DNA"/>
</dbReference>